<dbReference type="EMBL" id="JAAIUW010000002">
    <property type="protein sequence ID" value="KAF7842664.1"/>
    <property type="molecule type" value="Genomic_DNA"/>
</dbReference>
<dbReference type="OrthoDB" id="405848at2759"/>
<dbReference type="GO" id="GO:0006122">
    <property type="term" value="P:mitochondrial electron transport, ubiquinol to cytochrome c"/>
    <property type="evidence" value="ECO:0007669"/>
    <property type="project" value="InterPro"/>
</dbReference>
<evidence type="ECO:0000256" key="2">
    <source>
        <dbReference type="ARBA" id="ARBA00006498"/>
    </source>
</evidence>
<dbReference type="Pfam" id="PF02320">
    <property type="entry name" value="UCR_hinge"/>
    <property type="match status" value="1"/>
</dbReference>
<dbReference type="Gene3D" id="1.10.287.20">
    <property type="entry name" value="Ubiquinol-cytochrome C reductase hinge domain"/>
    <property type="match status" value="1"/>
</dbReference>
<dbReference type="Proteomes" id="UP000634136">
    <property type="component" value="Unassembled WGS sequence"/>
</dbReference>
<reference evidence="13" key="1">
    <citation type="submission" date="2020-09" db="EMBL/GenBank/DDBJ databases">
        <title>Genome-Enabled Discovery of Anthraquinone Biosynthesis in Senna tora.</title>
        <authorList>
            <person name="Kang S.-H."/>
            <person name="Pandey R.P."/>
            <person name="Lee C.-M."/>
            <person name="Sim J.-S."/>
            <person name="Jeong J.-T."/>
            <person name="Choi B.-S."/>
            <person name="Jung M."/>
            <person name="Ginzburg D."/>
            <person name="Zhao K."/>
            <person name="Won S.Y."/>
            <person name="Oh T.-J."/>
            <person name="Yu Y."/>
            <person name="Kim N.-H."/>
            <person name="Lee O.R."/>
            <person name="Lee T.-H."/>
            <person name="Bashyal P."/>
            <person name="Kim T.-S."/>
            <person name="Lee W.-H."/>
            <person name="Kawkins C."/>
            <person name="Kim C.-K."/>
            <person name="Kim J.S."/>
            <person name="Ahn B.O."/>
            <person name="Rhee S.Y."/>
            <person name="Sohng J.K."/>
        </authorList>
    </citation>
    <scope>NUCLEOTIDE SEQUENCE</scope>
    <source>
        <tissue evidence="13">Leaf</tissue>
    </source>
</reference>
<evidence type="ECO:0000256" key="6">
    <source>
        <dbReference type="ARBA" id="ARBA00022982"/>
    </source>
</evidence>
<evidence type="ECO:0000256" key="9">
    <source>
        <dbReference type="ARBA" id="ARBA00023157"/>
    </source>
</evidence>
<dbReference type="InterPro" id="IPR003422">
    <property type="entry name" value="Cyt_b-c1_6"/>
</dbReference>
<keyword evidence="6" id="KW-0249">Electron transport</keyword>
<protein>
    <recommendedName>
        <fullName evidence="11">Complex III subunit VI</fullName>
    </recommendedName>
    <alternativeName>
        <fullName evidence="10">Mitochondrial hinge protein</fullName>
    </alternativeName>
</protein>
<evidence type="ECO:0000256" key="8">
    <source>
        <dbReference type="ARBA" id="ARBA00023136"/>
    </source>
</evidence>
<evidence type="ECO:0000256" key="1">
    <source>
        <dbReference type="ARBA" id="ARBA00004137"/>
    </source>
</evidence>
<comment type="subcellular location">
    <subcellularLocation>
        <location evidence="1">Mitochondrion inner membrane</location>
        <topology evidence="1">Peripheral membrane protein</topology>
        <orientation evidence="1">Intermembrane side</orientation>
    </subcellularLocation>
</comment>
<evidence type="ECO:0000256" key="7">
    <source>
        <dbReference type="ARBA" id="ARBA00023128"/>
    </source>
</evidence>
<sequence>MKLKCKLGKRAVSFLFGLGFGVFGFEDKRIPDKGGREMGLRNRRIAQEKDWTGLVWLEAKQGREESGETYSAESEFGNPNKARSGYHINRQSQTDLFAVFFAVLLSAMADEEPVDQKRYYEDFCKPKCVKPLIAYQGCVKRIEGDDSGQKHCTGQYFDYWSCVDKCVAPKLFTKLK</sequence>
<evidence type="ECO:0000256" key="11">
    <source>
        <dbReference type="ARBA" id="ARBA00076110"/>
    </source>
</evidence>
<comment type="similarity">
    <text evidence="2">Belongs to the UQCRH/QCR6 family.</text>
</comment>
<dbReference type="PANTHER" id="PTHR15336:SF13">
    <property type="entry name" value="UBIQUINOL-CYTOCHROME C REDUCTASE HINGE DOMAIN-CONTAINING PROTEIN"/>
    <property type="match status" value="1"/>
</dbReference>
<evidence type="ECO:0000256" key="5">
    <source>
        <dbReference type="ARBA" id="ARBA00022792"/>
    </source>
</evidence>
<dbReference type="AlphaFoldDB" id="A0A834XCN8"/>
<keyword evidence="5" id="KW-0999">Mitochondrion inner membrane</keyword>
<keyword evidence="8" id="KW-0472">Membrane</keyword>
<dbReference type="FunFam" id="1.10.287.20:FF:000001">
    <property type="entry name" value="Cytochrome b-c1 complex subunit 6"/>
    <property type="match status" value="1"/>
</dbReference>
<dbReference type="InterPro" id="IPR023184">
    <property type="entry name" value="Ubol_cytC_Rdtase_hinge_dom"/>
</dbReference>
<dbReference type="GO" id="GO:0005743">
    <property type="term" value="C:mitochondrial inner membrane"/>
    <property type="evidence" value="ECO:0007669"/>
    <property type="project" value="UniProtKB-SubCell"/>
</dbReference>
<organism evidence="13 14">
    <name type="scientific">Senna tora</name>
    <dbReference type="NCBI Taxonomy" id="362788"/>
    <lineage>
        <taxon>Eukaryota</taxon>
        <taxon>Viridiplantae</taxon>
        <taxon>Streptophyta</taxon>
        <taxon>Embryophyta</taxon>
        <taxon>Tracheophyta</taxon>
        <taxon>Spermatophyta</taxon>
        <taxon>Magnoliopsida</taxon>
        <taxon>eudicotyledons</taxon>
        <taxon>Gunneridae</taxon>
        <taxon>Pentapetalae</taxon>
        <taxon>rosids</taxon>
        <taxon>fabids</taxon>
        <taxon>Fabales</taxon>
        <taxon>Fabaceae</taxon>
        <taxon>Caesalpinioideae</taxon>
        <taxon>Cassia clade</taxon>
        <taxon>Senna</taxon>
    </lineage>
</organism>
<dbReference type="SUPFAM" id="SSF81531">
    <property type="entry name" value="Non-heme 11 kDa protein of cytochrome bc1 complex (Ubiquinol-cytochrome c reductase)"/>
    <property type="match status" value="1"/>
</dbReference>
<evidence type="ECO:0000256" key="3">
    <source>
        <dbReference type="ARBA" id="ARBA00022448"/>
    </source>
</evidence>
<name>A0A834XCN8_9FABA</name>
<evidence type="ECO:0000256" key="10">
    <source>
        <dbReference type="ARBA" id="ARBA00044364"/>
    </source>
</evidence>
<feature type="domain" description="Ubiquinol-cytochrome C reductase hinge" evidence="12">
    <location>
        <begin position="115"/>
        <end position="176"/>
    </location>
</feature>
<keyword evidence="3" id="KW-0813">Transport</keyword>
<keyword evidence="4" id="KW-0679">Respiratory chain</keyword>
<dbReference type="PANTHER" id="PTHR15336">
    <property type="entry name" value="UBIQUINOL-CYTOCHROME C REDUCTASE COMPLEX 7.8 KDA PROTEIN"/>
    <property type="match status" value="1"/>
</dbReference>
<dbReference type="InterPro" id="IPR036811">
    <property type="entry name" value="Ubol_cytC_Rdtase_hinge_dom_sf"/>
</dbReference>
<evidence type="ECO:0000313" key="14">
    <source>
        <dbReference type="Proteomes" id="UP000634136"/>
    </source>
</evidence>
<accession>A0A834XCN8</accession>
<evidence type="ECO:0000259" key="12">
    <source>
        <dbReference type="Pfam" id="PF02320"/>
    </source>
</evidence>
<proteinExistence type="inferred from homology"/>
<keyword evidence="7" id="KW-0496">Mitochondrion</keyword>
<evidence type="ECO:0000313" key="13">
    <source>
        <dbReference type="EMBL" id="KAF7842664.1"/>
    </source>
</evidence>
<comment type="caution">
    <text evidence="13">The sequence shown here is derived from an EMBL/GenBank/DDBJ whole genome shotgun (WGS) entry which is preliminary data.</text>
</comment>
<keyword evidence="14" id="KW-1185">Reference proteome</keyword>
<keyword evidence="9" id="KW-1015">Disulfide bond</keyword>
<evidence type="ECO:0000256" key="4">
    <source>
        <dbReference type="ARBA" id="ARBA00022660"/>
    </source>
</evidence>
<gene>
    <name evidence="13" type="ORF">G2W53_004962</name>
</gene>